<keyword evidence="3" id="KW-1185">Reference proteome</keyword>
<sequence length="169" mass="19392">MLASTSKTRQTKEDKKNELQLALQRARETYEQEVERIKRKYAEEVDDEEEPEDFSETPEKEVQNDKFIQPESPSGQRNGNEKEEFRRKLAVKQNGEVNLLGLAINTVYNIETGLATPYTQAKSKISALLRRSDRIDVDDLTAQAALHHKSPKETHYLYLAGAAIMVHFN</sequence>
<comment type="caution">
    <text evidence="2">The sequence shown here is derived from an EMBL/GenBank/DDBJ whole genome shotgun (WGS) entry which is preliminary data.</text>
</comment>
<dbReference type="EMBL" id="CAJGYM010000289">
    <property type="protein sequence ID" value="CAD6200280.1"/>
    <property type="molecule type" value="Genomic_DNA"/>
</dbReference>
<name>A0A8S1HYL8_9PELO</name>
<dbReference type="AlphaFoldDB" id="A0A8S1HYL8"/>
<protein>
    <submittedName>
        <fullName evidence="2">Uncharacterized protein</fullName>
    </submittedName>
</protein>
<evidence type="ECO:0000313" key="2">
    <source>
        <dbReference type="EMBL" id="CAD6200280.1"/>
    </source>
</evidence>
<evidence type="ECO:0000256" key="1">
    <source>
        <dbReference type="SAM" id="MobiDB-lite"/>
    </source>
</evidence>
<feature type="compositionally biased region" description="Basic and acidic residues" evidence="1">
    <location>
        <begin position="25"/>
        <end position="43"/>
    </location>
</feature>
<gene>
    <name evidence="2" type="ORF">CAUJ_LOCUS16177</name>
</gene>
<feature type="compositionally biased region" description="Acidic residues" evidence="1">
    <location>
        <begin position="44"/>
        <end position="56"/>
    </location>
</feature>
<dbReference type="Proteomes" id="UP000835052">
    <property type="component" value="Unassembled WGS sequence"/>
</dbReference>
<proteinExistence type="predicted"/>
<evidence type="ECO:0000313" key="3">
    <source>
        <dbReference type="Proteomes" id="UP000835052"/>
    </source>
</evidence>
<feature type="region of interest" description="Disordered" evidence="1">
    <location>
        <begin position="1"/>
        <end position="86"/>
    </location>
</feature>
<reference evidence="2" key="1">
    <citation type="submission" date="2020-10" db="EMBL/GenBank/DDBJ databases">
        <authorList>
            <person name="Kikuchi T."/>
        </authorList>
    </citation>
    <scope>NUCLEOTIDE SEQUENCE</scope>
    <source>
        <strain evidence="2">NKZ352</strain>
    </source>
</reference>
<accession>A0A8S1HYL8</accession>
<organism evidence="2 3">
    <name type="scientific">Caenorhabditis auriculariae</name>
    <dbReference type="NCBI Taxonomy" id="2777116"/>
    <lineage>
        <taxon>Eukaryota</taxon>
        <taxon>Metazoa</taxon>
        <taxon>Ecdysozoa</taxon>
        <taxon>Nematoda</taxon>
        <taxon>Chromadorea</taxon>
        <taxon>Rhabditida</taxon>
        <taxon>Rhabditina</taxon>
        <taxon>Rhabditomorpha</taxon>
        <taxon>Rhabditoidea</taxon>
        <taxon>Rhabditidae</taxon>
        <taxon>Peloderinae</taxon>
        <taxon>Caenorhabditis</taxon>
    </lineage>
</organism>